<evidence type="ECO:0000256" key="4">
    <source>
        <dbReference type="ARBA" id="ARBA00023136"/>
    </source>
</evidence>
<feature type="transmembrane region" description="Helical" evidence="7">
    <location>
        <begin position="305"/>
        <end position="326"/>
    </location>
</feature>
<evidence type="ECO:0000256" key="5">
    <source>
        <dbReference type="ARBA" id="ARBA00023157"/>
    </source>
</evidence>
<dbReference type="InterPro" id="IPR053935">
    <property type="entry name" value="VKGC_lumenal_dom"/>
</dbReference>
<feature type="transmembrane region" description="Helical" evidence="7">
    <location>
        <begin position="234"/>
        <end position="258"/>
    </location>
</feature>
<evidence type="ECO:0000259" key="8">
    <source>
        <dbReference type="SMART" id="SM00752"/>
    </source>
</evidence>
<organism evidence="9">
    <name type="scientific">uncultured Flavobacteriia bacterium</name>
    <dbReference type="NCBI Taxonomy" id="212695"/>
    <lineage>
        <taxon>Bacteria</taxon>
        <taxon>Pseudomonadati</taxon>
        <taxon>Bacteroidota</taxon>
        <taxon>Flavobacteriia</taxon>
        <taxon>environmental samples</taxon>
    </lineage>
</organism>
<evidence type="ECO:0000313" key="9">
    <source>
        <dbReference type="EMBL" id="CCF99532.1"/>
    </source>
</evidence>
<reference evidence="9" key="2">
    <citation type="submission" date="2012-02" db="EMBL/GenBank/DDBJ databases">
        <authorList>
            <person name="Genoscope - CEA"/>
        </authorList>
    </citation>
    <scope>NUCLEOTIDE SEQUENCE</scope>
</reference>
<dbReference type="InterPro" id="IPR011020">
    <property type="entry name" value="HTTM-like"/>
</dbReference>
<dbReference type="SMART" id="SM00752">
    <property type="entry name" value="HTTM"/>
    <property type="match status" value="1"/>
</dbReference>
<evidence type="ECO:0000256" key="1">
    <source>
        <dbReference type="ARBA" id="ARBA00004127"/>
    </source>
</evidence>
<dbReference type="Pfam" id="PF05090">
    <property type="entry name" value="HTTM"/>
    <property type="match status" value="1"/>
</dbReference>
<evidence type="ECO:0000256" key="2">
    <source>
        <dbReference type="ARBA" id="ARBA00022692"/>
    </source>
</evidence>
<keyword evidence="3 7" id="KW-1133">Transmembrane helix</keyword>
<dbReference type="AlphaFoldDB" id="H6RES1"/>
<dbReference type="EMBL" id="FO117582">
    <property type="protein sequence ID" value="CCF99532.1"/>
    <property type="molecule type" value="Genomic_DNA"/>
</dbReference>
<feature type="transmembrane region" description="Helical" evidence="7">
    <location>
        <begin position="149"/>
        <end position="170"/>
    </location>
</feature>
<feature type="transmembrane region" description="Helical" evidence="7">
    <location>
        <begin position="117"/>
        <end position="137"/>
    </location>
</feature>
<dbReference type="GO" id="GO:0008488">
    <property type="term" value="F:gamma-glutamyl carboxylase activity"/>
    <property type="evidence" value="ECO:0007669"/>
    <property type="project" value="InterPro"/>
</dbReference>
<keyword evidence="2 7" id="KW-0812">Transmembrane</keyword>
<keyword evidence="5" id="KW-1015">Disulfide bond</keyword>
<proteinExistence type="predicted"/>
<feature type="transmembrane region" description="Helical" evidence="7">
    <location>
        <begin position="207"/>
        <end position="228"/>
    </location>
</feature>
<sequence length="460" mass="54306">MGINRWFHLLINQQSNIAPLVVFRIIFGVMMFGSTLRFILKGWVEELYINPTYFFTYYGFDWIKPLNENGMYAVFGLMLVSSIFILFGFLYRINILVFFLVFTYVELIDKTNYLNHYYFVSLIAFILIFLPANRFFSLDVFFGICKKKFSVPIWSINVIKLQIGLVYFFAGIAKMNYHWLIEAQPLTNWLKHQWEFPLIGEFLTQDYVAFLFSWGGALFDLTIFFILINSSLRIYGYVLVVLFHLMTSIMFPIGVFPLVMICSTLIFFSSEFHSKIIAFISAAIFQKELTPISKTVHSPYQNQTFLKVLFTCFICVQLLLPLRYLLYPGKLFWTEQGYRFSWRVMLIEKAGYTQFYIHEPEKNRKMLVQNCDYLTPQQEKMMSTQPDMILQFAKHLNKVYSDTIITEGNERIQLQNPKVTADVRVSLFNKGNRVFIDPTVDLSKQQRGFSHKEWIVNYEN</sequence>
<evidence type="ECO:0000256" key="3">
    <source>
        <dbReference type="ARBA" id="ARBA00022989"/>
    </source>
</evidence>
<comment type="subcellular location">
    <subcellularLocation>
        <location evidence="1">Endomembrane system</location>
        <topology evidence="1">Multi-pass membrane protein</topology>
    </subcellularLocation>
</comment>
<dbReference type="InterPro" id="IPR053934">
    <property type="entry name" value="HTTM_dom"/>
</dbReference>
<dbReference type="GO" id="GO:0012505">
    <property type="term" value="C:endomembrane system"/>
    <property type="evidence" value="ECO:0007669"/>
    <property type="project" value="UniProtKB-SubCell"/>
</dbReference>
<keyword evidence="6" id="KW-0456">Lyase</keyword>
<dbReference type="Pfam" id="PF22777">
    <property type="entry name" value="VKGC_lumenal_dom"/>
    <property type="match status" value="1"/>
</dbReference>
<dbReference type="PANTHER" id="PTHR12639">
    <property type="entry name" value="VITAMIN K-DEPENDENT GAMMA-CARBOXYLASE"/>
    <property type="match status" value="1"/>
</dbReference>
<dbReference type="GO" id="GO:0019842">
    <property type="term" value="F:vitamin binding"/>
    <property type="evidence" value="ECO:0007669"/>
    <property type="project" value="TreeGrafter"/>
</dbReference>
<accession>H6RES1</accession>
<feature type="transmembrane region" description="Helical" evidence="7">
    <location>
        <begin position="72"/>
        <end position="105"/>
    </location>
</feature>
<name>H6RES1_9BACT</name>
<evidence type="ECO:0000256" key="6">
    <source>
        <dbReference type="ARBA" id="ARBA00023239"/>
    </source>
</evidence>
<keyword evidence="4 7" id="KW-0472">Membrane</keyword>
<feature type="transmembrane region" description="Helical" evidence="7">
    <location>
        <begin position="21"/>
        <end position="40"/>
    </location>
</feature>
<gene>
    <name evidence="9" type="ORF">VIS_S18BKA20011</name>
</gene>
<reference evidence="9" key="1">
    <citation type="journal article" date="2012" name="Environ. Microbiol.">
        <title>Genomic content of uncultured Bacteroidetes from contrasting oceanic provinces in the North Atlantic Ocean.</title>
        <authorList>
            <person name="Gomez-Pereira P.R."/>
            <person name="Schuler M."/>
            <person name="Fuchs B.M."/>
            <person name="Bennke C."/>
            <person name="Teeling H."/>
            <person name="Waldmann J."/>
            <person name="Richter M."/>
            <person name="Barbe V."/>
            <person name="Bataille E."/>
            <person name="Glockner F.O."/>
            <person name="Amann R."/>
        </authorList>
    </citation>
    <scope>NUCLEOTIDE SEQUENCE</scope>
</reference>
<dbReference type="InterPro" id="IPR007782">
    <property type="entry name" value="VKG_COase"/>
</dbReference>
<dbReference type="PANTHER" id="PTHR12639:SF7">
    <property type="entry name" value="HTTM DOMAIN-CONTAINING PROTEIN"/>
    <property type="match status" value="1"/>
</dbReference>
<evidence type="ECO:0000256" key="7">
    <source>
        <dbReference type="SAM" id="Phobius"/>
    </source>
</evidence>
<feature type="domain" description="HTTM-like" evidence="8">
    <location>
        <begin position="12"/>
        <end position="272"/>
    </location>
</feature>
<protein>
    <submittedName>
        <fullName evidence="9">Gamma-glutamyl carboxylase-like protein</fullName>
    </submittedName>
</protein>